<gene>
    <name evidence="1" type="ORF">BST86_08390</name>
</gene>
<proteinExistence type="predicted"/>
<evidence type="ECO:0000313" key="2">
    <source>
        <dbReference type="Proteomes" id="UP000239532"/>
    </source>
</evidence>
<organism evidence="1 2">
    <name type="scientific">Nonlabens agnitus</name>
    <dbReference type="NCBI Taxonomy" id="870484"/>
    <lineage>
        <taxon>Bacteria</taxon>
        <taxon>Pseudomonadati</taxon>
        <taxon>Bacteroidota</taxon>
        <taxon>Flavobacteriia</taxon>
        <taxon>Flavobacteriales</taxon>
        <taxon>Flavobacteriaceae</taxon>
        <taxon>Nonlabens</taxon>
    </lineage>
</organism>
<protein>
    <recommendedName>
        <fullName evidence="3">Glycosyl transferase</fullName>
    </recommendedName>
</protein>
<name>A0A2S9WUT5_9FLAO</name>
<reference evidence="1 2" key="1">
    <citation type="submission" date="2016-11" db="EMBL/GenBank/DDBJ databases">
        <title>Trade-off between light-utilization and light-protection in marine flavobacteria.</title>
        <authorList>
            <person name="Kumagai Y."/>
        </authorList>
    </citation>
    <scope>NUCLEOTIDE SEQUENCE [LARGE SCALE GENOMIC DNA]</scope>
    <source>
        <strain evidence="1 2">JCM 17109</strain>
    </source>
</reference>
<dbReference type="RefSeq" id="WP_105982888.1">
    <property type="nucleotide sequence ID" value="NZ_MQUC01000003.1"/>
</dbReference>
<keyword evidence="2" id="KW-1185">Reference proteome</keyword>
<accession>A0A2S9WUT5</accession>
<evidence type="ECO:0000313" key="1">
    <source>
        <dbReference type="EMBL" id="PRP67116.1"/>
    </source>
</evidence>
<dbReference type="Proteomes" id="UP000239532">
    <property type="component" value="Unassembled WGS sequence"/>
</dbReference>
<dbReference type="SUPFAM" id="SSF53448">
    <property type="entry name" value="Nucleotide-diphospho-sugar transferases"/>
    <property type="match status" value="1"/>
</dbReference>
<dbReference type="EMBL" id="MQUC01000003">
    <property type="protein sequence ID" value="PRP67116.1"/>
    <property type="molecule type" value="Genomic_DNA"/>
</dbReference>
<dbReference type="OrthoDB" id="5465469at2"/>
<comment type="caution">
    <text evidence="1">The sequence shown here is derived from an EMBL/GenBank/DDBJ whole genome shotgun (WGS) entry which is preliminary data.</text>
</comment>
<evidence type="ECO:0008006" key="3">
    <source>
        <dbReference type="Google" id="ProtNLM"/>
    </source>
</evidence>
<sequence>MKLKEWPSSLYHSYRLSRINISQLIDRDVPEIDAIVSLTSIPSRLGTIHITLKSIMLQDCKPKKIVLWLHKDLEGTLPTSLTDLTQGLLEIRYSDYTFSHRKLIHSVVEFPDDMIITVDDDIIYHPSTLSSLYKAAIKNPKKVTSHRGRNISFDDKGRVLPYAQWKYANKDTADKNWFMPIGAFTVAYPAGVLNEQVTDVDTFMRITPKNDDPWFKVMALLNGNNSVISGYNLPEPIPIAGTQKISLKKVNVDKDFNREQMENILNEFPDLRKLINTSA</sequence>
<dbReference type="InterPro" id="IPR029044">
    <property type="entry name" value="Nucleotide-diphossugar_trans"/>
</dbReference>
<dbReference type="AlphaFoldDB" id="A0A2S9WUT5"/>